<proteinExistence type="predicted"/>
<organism evidence="1 2">
    <name type="scientific">Pseudomonas matsuisoli</name>
    <dbReference type="NCBI Taxonomy" id="1515666"/>
    <lineage>
        <taxon>Bacteria</taxon>
        <taxon>Pseudomonadati</taxon>
        <taxon>Pseudomonadota</taxon>
        <taxon>Gammaproteobacteria</taxon>
        <taxon>Pseudomonadales</taxon>
        <taxon>Pseudomonadaceae</taxon>
        <taxon>Pseudomonas</taxon>
    </lineage>
</organism>
<gene>
    <name evidence="1" type="ORF">GCM10009304_35560</name>
</gene>
<name>A0A917Q1Y3_9PSED</name>
<dbReference type="AlphaFoldDB" id="A0A917Q1Y3"/>
<reference evidence="1" key="1">
    <citation type="journal article" date="2014" name="Int. J. Syst. Evol. Microbiol.">
        <title>Complete genome sequence of Corynebacterium casei LMG S-19264T (=DSM 44701T), isolated from a smear-ripened cheese.</title>
        <authorList>
            <consortium name="US DOE Joint Genome Institute (JGI-PGF)"/>
            <person name="Walter F."/>
            <person name="Albersmeier A."/>
            <person name="Kalinowski J."/>
            <person name="Ruckert C."/>
        </authorList>
    </citation>
    <scope>NUCLEOTIDE SEQUENCE</scope>
    <source>
        <strain evidence="1">JCM 30078</strain>
    </source>
</reference>
<dbReference type="Proteomes" id="UP000635983">
    <property type="component" value="Unassembled WGS sequence"/>
</dbReference>
<dbReference type="EMBL" id="BMPO01000009">
    <property type="protein sequence ID" value="GGK06354.1"/>
    <property type="molecule type" value="Genomic_DNA"/>
</dbReference>
<keyword evidence="2" id="KW-1185">Reference proteome</keyword>
<reference evidence="1" key="2">
    <citation type="submission" date="2020-09" db="EMBL/GenBank/DDBJ databases">
        <authorList>
            <person name="Sun Q."/>
            <person name="Ohkuma M."/>
        </authorList>
    </citation>
    <scope>NUCLEOTIDE SEQUENCE</scope>
    <source>
        <strain evidence="1">JCM 30078</strain>
    </source>
</reference>
<sequence length="90" mass="10181">MLGLGNYQAKQIVLNSDHCKSIGESLQKDNHCSLEKPFIIWGQGDTWKIKVEHQPYVLNDAAQRTERCAEFNKCILEVLIPKEAIASVIL</sequence>
<comment type="caution">
    <text evidence="1">The sequence shown here is derived from an EMBL/GenBank/DDBJ whole genome shotgun (WGS) entry which is preliminary data.</text>
</comment>
<protein>
    <submittedName>
        <fullName evidence="1">Uncharacterized protein</fullName>
    </submittedName>
</protein>
<evidence type="ECO:0000313" key="2">
    <source>
        <dbReference type="Proteomes" id="UP000635983"/>
    </source>
</evidence>
<evidence type="ECO:0000313" key="1">
    <source>
        <dbReference type="EMBL" id="GGK06354.1"/>
    </source>
</evidence>
<accession>A0A917Q1Y3</accession>